<comment type="similarity">
    <text evidence="3 9">Belongs to the CobD/CbiB family.</text>
</comment>
<feature type="transmembrane region" description="Helical" evidence="9">
    <location>
        <begin position="285"/>
        <end position="306"/>
    </location>
</feature>
<evidence type="ECO:0000256" key="6">
    <source>
        <dbReference type="ARBA" id="ARBA00022692"/>
    </source>
</evidence>
<evidence type="ECO:0000256" key="9">
    <source>
        <dbReference type="HAMAP-Rule" id="MF_00024"/>
    </source>
</evidence>
<comment type="function">
    <text evidence="9">Converts cobyric acid to cobinamide by the addition of aminopropanol on the F carboxylic group.</text>
</comment>
<dbReference type="GO" id="GO:0048472">
    <property type="term" value="F:threonine-phosphate decarboxylase activity"/>
    <property type="evidence" value="ECO:0007669"/>
    <property type="project" value="InterPro"/>
</dbReference>
<dbReference type="Pfam" id="PF03186">
    <property type="entry name" value="CobD_Cbib"/>
    <property type="match status" value="1"/>
</dbReference>
<dbReference type="KEGG" id="nlc:EBAPG3_013230"/>
<dbReference type="RefSeq" id="WP_004179433.1">
    <property type="nucleotide sequence ID" value="NZ_CP021106.3"/>
</dbReference>
<evidence type="ECO:0000313" key="11">
    <source>
        <dbReference type="Proteomes" id="UP000012179"/>
    </source>
</evidence>
<keyword evidence="11" id="KW-1185">Reference proteome</keyword>
<dbReference type="NCBIfam" id="NF005792">
    <property type="entry name" value="PRK07630.1"/>
    <property type="match status" value="1"/>
</dbReference>
<feature type="transmembrane region" description="Helical" evidence="9">
    <location>
        <begin position="48"/>
        <end position="68"/>
    </location>
</feature>
<feature type="transmembrane region" description="Helical" evidence="9">
    <location>
        <begin position="148"/>
        <end position="168"/>
    </location>
</feature>
<dbReference type="InterPro" id="IPR004485">
    <property type="entry name" value="Cobalamin_biosynth_CobD/CbiB"/>
</dbReference>
<feature type="transmembrane region" description="Helical" evidence="9">
    <location>
        <begin position="75"/>
        <end position="94"/>
    </location>
</feature>
<keyword evidence="6 9" id="KW-0812">Transmembrane</keyword>
<evidence type="ECO:0000256" key="8">
    <source>
        <dbReference type="ARBA" id="ARBA00023136"/>
    </source>
</evidence>
<comment type="caution">
    <text evidence="9">Lacks conserved residue(s) required for the propagation of feature annotation.</text>
</comment>
<keyword evidence="5 9" id="KW-0169">Cobalamin biosynthesis</keyword>
<protein>
    <recommendedName>
        <fullName evidence="9">Cobalamin biosynthesis protein CobD</fullName>
    </recommendedName>
</protein>
<dbReference type="EMBL" id="CP021106">
    <property type="protein sequence ID" value="ARO88654.1"/>
    <property type="molecule type" value="Genomic_DNA"/>
</dbReference>
<keyword evidence="7 9" id="KW-1133">Transmembrane helix</keyword>
<dbReference type="eggNOG" id="COG1270">
    <property type="taxonomic scope" value="Bacteria"/>
</dbReference>
<evidence type="ECO:0000256" key="3">
    <source>
        <dbReference type="ARBA" id="ARBA00006263"/>
    </source>
</evidence>
<dbReference type="Proteomes" id="UP000012179">
    <property type="component" value="Chromosome"/>
</dbReference>
<gene>
    <name evidence="9" type="primary">cobD</name>
    <name evidence="10" type="ORF">EBAPG3_013230</name>
</gene>
<dbReference type="GO" id="GO:0009236">
    <property type="term" value="P:cobalamin biosynthetic process"/>
    <property type="evidence" value="ECO:0007669"/>
    <property type="project" value="UniProtKB-UniRule"/>
</dbReference>
<evidence type="ECO:0000256" key="5">
    <source>
        <dbReference type="ARBA" id="ARBA00022573"/>
    </source>
</evidence>
<keyword evidence="8 9" id="KW-0472">Membrane</keyword>
<keyword evidence="4 9" id="KW-1003">Cell membrane</keyword>
<evidence type="ECO:0000256" key="2">
    <source>
        <dbReference type="ARBA" id="ARBA00004953"/>
    </source>
</evidence>
<evidence type="ECO:0000256" key="7">
    <source>
        <dbReference type="ARBA" id="ARBA00022989"/>
    </source>
</evidence>
<dbReference type="AlphaFoldDB" id="A0A1W6SS64"/>
<comment type="subcellular location">
    <subcellularLocation>
        <location evidence="1 9">Cell membrane</location>
        <topology evidence="1 9">Multi-pass membrane protein</topology>
    </subcellularLocation>
</comment>
<evidence type="ECO:0000256" key="4">
    <source>
        <dbReference type="ARBA" id="ARBA00022475"/>
    </source>
</evidence>
<dbReference type="GO" id="GO:0015420">
    <property type="term" value="F:ABC-type vitamin B12 transporter activity"/>
    <property type="evidence" value="ECO:0007669"/>
    <property type="project" value="UniProtKB-UniRule"/>
</dbReference>
<proteinExistence type="inferred from homology"/>
<evidence type="ECO:0000256" key="1">
    <source>
        <dbReference type="ARBA" id="ARBA00004651"/>
    </source>
</evidence>
<dbReference type="HAMAP" id="MF_00024">
    <property type="entry name" value="CobD_CbiB"/>
    <property type="match status" value="1"/>
</dbReference>
<dbReference type="GO" id="GO:0005886">
    <property type="term" value="C:plasma membrane"/>
    <property type="evidence" value="ECO:0007669"/>
    <property type="project" value="UniProtKB-SubCell"/>
</dbReference>
<dbReference type="PANTHER" id="PTHR34308">
    <property type="entry name" value="COBALAMIN BIOSYNTHESIS PROTEIN CBIB"/>
    <property type="match status" value="1"/>
</dbReference>
<evidence type="ECO:0000313" key="10">
    <source>
        <dbReference type="EMBL" id="ARO88654.1"/>
    </source>
</evidence>
<organism evidence="10 11">
    <name type="scientific">Nitrosospira lacus</name>
    <dbReference type="NCBI Taxonomy" id="1288494"/>
    <lineage>
        <taxon>Bacteria</taxon>
        <taxon>Pseudomonadati</taxon>
        <taxon>Pseudomonadota</taxon>
        <taxon>Betaproteobacteria</taxon>
        <taxon>Nitrosomonadales</taxon>
        <taxon>Nitrosomonadaceae</taxon>
        <taxon>Nitrosospira</taxon>
    </lineage>
</organism>
<name>A0A1W6SS64_9PROT</name>
<reference evidence="10 11" key="1">
    <citation type="journal article" date="2015" name="Int. J. Syst. Evol. Microbiol.">
        <title>Nitrosospira lacus sp. nov., a psychrotolerant, ammonia-oxidizing bacterium from sandy lake sediment.</title>
        <authorList>
            <person name="Urakawa H."/>
            <person name="Garcia J.C."/>
            <person name="Nielsen J.L."/>
            <person name="Le V.Q."/>
            <person name="Kozlowski J.A."/>
            <person name="Stein L.Y."/>
            <person name="Lim C.K."/>
            <person name="Pommerening-Roser A."/>
            <person name="Martens-Habbena W."/>
            <person name="Stahl D.A."/>
            <person name="Klotz M.G."/>
        </authorList>
    </citation>
    <scope>NUCLEOTIDE SEQUENCE [LARGE SCALE GENOMIC DNA]</scope>
    <source>
        <strain evidence="10 11">APG3</strain>
    </source>
</reference>
<dbReference type="PANTHER" id="PTHR34308:SF1">
    <property type="entry name" value="COBALAMIN BIOSYNTHESIS PROTEIN CBIB"/>
    <property type="match status" value="1"/>
</dbReference>
<dbReference type="UniPathway" id="UPA00148"/>
<accession>A0A1W6SS64</accession>
<comment type="pathway">
    <text evidence="2 9">Cofactor biosynthesis; adenosylcobalamin biosynthesis.</text>
</comment>
<dbReference type="OrthoDB" id="8533534at2"/>
<sequence length="307" mass="34432">MTLFSLIFALLLEQWRPSGDRNRIILLFLSYADALERYFNTGVRRHGVAAWIVAVVPVLIFTGWIYYLLYNLSPLLGWAWNVVILYLTMGFRYFSDSFAAIKDALRNGDLLMARRLLREWRGVPADESGSAEIARNTIELGLIHSHRYVFAIIICFVVLPGPLGPVLYRLAELLSERWANQAEQAPDAFGHFAAKAFEVIDWIPARSTAVSFAIAGNFEDAVYCWRAQAASWMDHAEGIILASGAGALGVRLGDSLREPDGQYHRPELGVGEDADMDFLQSTVGLIWRTLVLWLLLLLLLEIASWAG</sequence>